<sequence>MDITMNRPAATSLDKTATSLKAYTVLSGIALTGLAAVAAHGQPVNTFMWIRGVLLPIVAVLLYRMATAAGRGNAKALDRLRTLTVVLPIAVVGVDLIPGVCPLWYAALQTVCMVPVVVAAVLLRRR</sequence>
<accession>A0ABY8WB99</accession>
<dbReference type="RefSeq" id="WP_284915867.1">
    <property type="nucleotide sequence ID" value="NZ_CP126980.1"/>
</dbReference>
<dbReference type="EMBL" id="CP126980">
    <property type="protein sequence ID" value="WIM94637.1"/>
    <property type="molecule type" value="Genomic_DNA"/>
</dbReference>
<keyword evidence="1" id="KW-1133">Transmembrane helix</keyword>
<feature type="transmembrane region" description="Helical" evidence="1">
    <location>
        <begin position="20"/>
        <end position="41"/>
    </location>
</feature>
<name>A0ABY8WB99_9ACTN</name>
<evidence type="ECO:0000313" key="2">
    <source>
        <dbReference type="EMBL" id="WIM94637.1"/>
    </source>
</evidence>
<proteinExistence type="predicted"/>
<feature type="transmembrane region" description="Helical" evidence="1">
    <location>
        <begin position="47"/>
        <end position="66"/>
    </location>
</feature>
<keyword evidence="1" id="KW-0472">Membrane</keyword>
<evidence type="ECO:0000313" key="3">
    <source>
        <dbReference type="Proteomes" id="UP001240150"/>
    </source>
</evidence>
<dbReference type="Proteomes" id="UP001240150">
    <property type="component" value="Chromosome"/>
</dbReference>
<gene>
    <name evidence="2" type="ORF">ACTOB_006678</name>
</gene>
<evidence type="ECO:0000256" key="1">
    <source>
        <dbReference type="SAM" id="Phobius"/>
    </source>
</evidence>
<feature type="transmembrane region" description="Helical" evidence="1">
    <location>
        <begin position="78"/>
        <end position="97"/>
    </location>
</feature>
<feature type="transmembrane region" description="Helical" evidence="1">
    <location>
        <begin position="103"/>
        <end position="123"/>
    </location>
</feature>
<protein>
    <recommendedName>
        <fullName evidence="4">Integral membrane protein</fullName>
    </recommendedName>
</protein>
<evidence type="ECO:0008006" key="4">
    <source>
        <dbReference type="Google" id="ProtNLM"/>
    </source>
</evidence>
<organism evidence="2 3">
    <name type="scientific">Actinoplanes oblitus</name>
    <dbReference type="NCBI Taxonomy" id="3040509"/>
    <lineage>
        <taxon>Bacteria</taxon>
        <taxon>Bacillati</taxon>
        <taxon>Actinomycetota</taxon>
        <taxon>Actinomycetes</taxon>
        <taxon>Micromonosporales</taxon>
        <taxon>Micromonosporaceae</taxon>
        <taxon>Actinoplanes</taxon>
    </lineage>
</organism>
<reference evidence="2 3" key="1">
    <citation type="submission" date="2023-06" db="EMBL/GenBank/DDBJ databases">
        <authorList>
            <person name="Yushchuk O."/>
            <person name="Binda E."/>
            <person name="Ruckert-Reed C."/>
            <person name="Fedorenko V."/>
            <person name="Kalinowski J."/>
            <person name="Marinelli F."/>
        </authorList>
    </citation>
    <scope>NUCLEOTIDE SEQUENCE [LARGE SCALE GENOMIC DNA]</scope>
    <source>
        <strain evidence="2 3">NRRL 3884</strain>
    </source>
</reference>
<keyword evidence="3" id="KW-1185">Reference proteome</keyword>
<keyword evidence="1" id="KW-0812">Transmembrane</keyword>